<evidence type="ECO:0000313" key="4">
    <source>
        <dbReference type="Proteomes" id="UP000201728"/>
    </source>
</evidence>
<dbReference type="Pfam" id="PF14378">
    <property type="entry name" value="PAP2_3"/>
    <property type="match status" value="1"/>
</dbReference>
<feature type="transmembrane region" description="Helical" evidence="1">
    <location>
        <begin position="43"/>
        <end position="62"/>
    </location>
</feature>
<evidence type="ECO:0000313" key="3">
    <source>
        <dbReference type="EMBL" id="ASQ45991.1"/>
    </source>
</evidence>
<feature type="transmembrane region" description="Helical" evidence="1">
    <location>
        <begin position="245"/>
        <end position="264"/>
    </location>
</feature>
<keyword evidence="4" id="KW-1185">Reference proteome</keyword>
<organism evidence="3 4">
    <name type="scientific">Legionella clemsonensis</name>
    <dbReference type="NCBI Taxonomy" id="1867846"/>
    <lineage>
        <taxon>Bacteria</taxon>
        <taxon>Pseudomonadati</taxon>
        <taxon>Pseudomonadota</taxon>
        <taxon>Gammaproteobacteria</taxon>
        <taxon>Legionellales</taxon>
        <taxon>Legionellaceae</taxon>
        <taxon>Legionella</taxon>
    </lineage>
</organism>
<gene>
    <name evidence="3" type="ORF">clem_07180</name>
</gene>
<evidence type="ECO:0000256" key="1">
    <source>
        <dbReference type="SAM" id="Phobius"/>
    </source>
</evidence>
<name>A0A222P2D7_9GAMM</name>
<feature type="transmembrane region" description="Helical" evidence="1">
    <location>
        <begin position="220"/>
        <end position="238"/>
    </location>
</feature>
<feature type="transmembrane region" description="Helical" evidence="1">
    <location>
        <begin position="74"/>
        <end position="93"/>
    </location>
</feature>
<feature type="transmembrane region" description="Helical" evidence="1">
    <location>
        <begin position="130"/>
        <end position="152"/>
    </location>
</feature>
<dbReference type="Proteomes" id="UP000201728">
    <property type="component" value="Chromosome"/>
</dbReference>
<feature type="domain" description="Inositolphosphotransferase Aur1/Ipt1" evidence="2">
    <location>
        <begin position="103"/>
        <end position="282"/>
    </location>
</feature>
<feature type="transmembrane region" description="Helical" evidence="1">
    <location>
        <begin position="161"/>
        <end position="179"/>
    </location>
</feature>
<reference evidence="3 4" key="1">
    <citation type="submission" date="2016-07" db="EMBL/GenBank/DDBJ databases">
        <authorList>
            <person name="Hassler H."/>
        </authorList>
    </citation>
    <scope>NUCLEOTIDE SEQUENCE [LARGE SCALE GENOMIC DNA]</scope>
    <source>
        <strain evidence="3 4">CDC-D5610</strain>
    </source>
</reference>
<dbReference type="OrthoDB" id="5653236at2"/>
<sequence length="293" mass="33386">MPRNFHYCSVVSAFILGVLASVALAVNYFIYKFPGNNYFPPNTMLIALLLFLGFLGSYIQFGKASIVVKMTRELIYYFLVMSMIAFATNAVQYTPFTPVDEILIELEAALNINIVAIVGWTQRYPLLTQILVYIYDSLPYQMSVLPLIAIVIRKFSYLREFYCLLLISALLGFTIYYFYPTLAPATVLKSELFSSAQYATGIKFQEIHQHIPPSTIEGGMIAFPSFHAIWAWLCLYLMRWSRFIFLLLLPINSLLIVSCVLLGWHYPVDLLASAIVLLITHGLCFHCAKSRIF</sequence>
<dbReference type="GO" id="GO:0016020">
    <property type="term" value="C:membrane"/>
    <property type="evidence" value="ECO:0007669"/>
    <property type="project" value="UniProtKB-SubCell"/>
</dbReference>
<protein>
    <recommendedName>
        <fullName evidence="2">Inositolphosphotransferase Aur1/Ipt1 domain-containing protein</fullName>
    </recommendedName>
</protein>
<feature type="transmembrane region" description="Helical" evidence="1">
    <location>
        <begin position="270"/>
        <end position="288"/>
    </location>
</feature>
<dbReference type="AlphaFoldDB" id="A0A222P2D7"/>
<dbReference type="RefSeq" id="WP_094090989.1">
    <property type="nucleotide sequence ID" value="NZ_CP016397.1"/>
</dbReference>
<keyword evidence="1" id="KW-0812">Transmembrane</keyword>
<feature type="transmembrane region" description="Helical" evidence="1">
    <location>
        <begin position="7"/>
        <end position="31"/>
    </location>
</feature>
<evidence type="ECO:0000259" key="2">
    <source>
        <dbReference type="Pfam" id="PF14378"/>
    </source>
</evidence>
<proteinExistence type="predicted"/>
<keyword evidence="1" id="KW-0472">Membrane</keyword>
<dbReference type="KEGG" id="lcd:clem_07180"/>
<keyword evidence="1" id="KW-1133">Transmembrane helix</keyword>
<dbReference type="EMBL" id="CP016397">
    <property type="protein sequence ID" value="ASQ45991.1"/>
    <property type="molecule type" value="Genomic_DNA"/>
</dbReference>
<accession>A0A222P2D7</accession>
<dbReference type="InterPro" id="IPR026841">
    <property type="entry name" value="Aur1/Ipt1"/>
</dbReference>
<dbReference type="Gene3D" id="1.20.144.10">
    <property type="entry name" value="Phosphatidic acid phosphatase type 2/haloperoxidase"/>
    <property type="match status" value="1"/>
</dbReference>